<reference evidence="1 2" key="1">
    <citation type="journal article" date="2019" name="Commun. Biol.">
        <title>The bagworm genome reveals a unique fibroin gene that provides high tensile strength.</title>
        <authorList>
            <person name="Kono N."/>
            <person name="Nakamura H."/>
            <person name="Ohtoshi R."/>
            <person name="Tomita M."/>
            <person name="Numata K."/>
            <person name="Arakawa K."/>
        </authorList>
    </citation>
    <scope>NUCLEOTIDE SEQUENCE [LARGE SCALE GENOMIC DNA]</scope>
</reference>
<protein>
    <submittedName>
        <fullName evidence="1">Uncharacterized protein</fullName>
    </submittedName>
</protein>
<proteinExistence type="predicted"/>
<dbReference type="EMBL" id="BGZK01000019">
    <property type="protein sequence ID" value="GBP05846.1"/>
    <property type="molecule type" value="Genomic_DNA"/>
</dbReference>
<evidence type="ECO:0000313" key="1">
    <source>
        <dbReference type="EMBL" id="GBP05846.1"/>
    </source>
</evidence>
<keyword evidence="2" id="KW-1185">Reference proteome</keyword>
<organism evidence="1 2">
    <name type="scientific">Eumeta variegata</name>
    <name type="common">Bagworm moth</name>
    <name type="synonym">Eumeta japonica</name>
    <dbReference type="NCBI Taxonomy" id="151549"/>
    <lineage>
        <taxon>Eukaryota</taxon>
        <taxon>Metazoa</taxon>
        <taxon>Ecdysozoa</taxon>
        <taxon>Arthropoda</taxon>
        <taxon>Hexapoda</taxon>
        <taxon>Insecta</taxon>
        <taxon>Pterygota</taxon>
        <taxon>Neoptera</taxon>
        <taxon>Endopterygota</taxon>
        <taxon>Lepidoptera</taxon>
        <taxon>Glossata</taxon>
        <taxon>Ditrysia</taxon>
        <taxon>Tineoidea</taxon>
        <taxon>Psychidae</taxon>
        <taxon>Oiketicinae</taxon>
        <taxon>Eumeta</taxon>
    </lineage>
</organism>
<comment type="caution">
    <text evidence="1">The sequence shown here is derived from an EMBL/GenBank/DDBJ whole genome shotgun (WGS) entry which is preliminary data.</text>
</comment>
<dbReference type="Proteomes" id="UP000299102">
    <property type="component" value="Unassembled WGS sequence"/>
</dbReference>
<name>A0A4C1SV78_EUMVA</name>
<dbReference type="AlphaFoldDB" id="A0A4C1SV78"/>
<sequence>MESLGLRNVPFVWSEERPVCATPRHSPRSLTVDLTIYIITSVVRRTQYDFTVRFEYRLDLNSILVLLSTLIPYFLGPDQERASDAEPDLALNFGPNSFPNPYHSLYKTKKVGTSRQKLNGSQTCALAAGQADSVMRFKKLHDVVRFSNVISLKILLLYESQVPEKRPRACVIYAACFEPVSRLLHSGAGDVCYNSTRHTNASALYKLNFTVVVSELEIERRAKPSAEYRSQNEKRNRGRN</sequence>
<accession>A0A4C1SV78</accession>
<gene>
    <name evidence="1" type="ORF">EVAR_5137_1</name>
</gene>
<evidence type="ECO:0000313" key="2">
    <source>
        <dbReference type="Proteomes" id="UP000299102"/>
    </source>
</evidence>